<gene>
    <name evidence="2" type="ORF">JX265_003083</name>
</gene>
<organism evidence="2 3">
    <name type="scientific">Neoarthrinium moseri</name>
    <dbReference type="NCBI Taxonomy" id="1658444"/>
    <lineage>
        <taxon>Eukaryota</taxon>
        <taxon>Fungi</taxon>
        <taxon>Dikarya</taxon>
        <taxon>Ascomycota</taxon>
        <taxon>Pezizomycotina</taxon>
        <taxon>Sordariomycetes</taxon>
        <taxon>Xylariomycetidae</taxon>
        <taxon>Amphisphaeriales</taxon>
        <taxon>Apiosporaceae</taxon>
        <taxon>Neoarthrinium</taxon>
    </lineage>
</organism>
<dbReference type="EMBL" id="JAFIMR010000005">
    <property type="protein sequence ID" value="KAI1878906.1"/>
    <property type="molecule type" value="Genomic_DNA"/>
</dbReference>
<name>A0A9Q0ASY3_9PEZI</name>
<feature type="chain" id="PRO_5040507887" evidence="1">
    <location>
        <begin position="19"/>
        <end position="154"/>
    </location>
</feature>
<dbReference type="AlphaFoldDB" id="A0A9Q0ASY3"/>
<reference evidence="2" key="1">
    <citation type="submission" date="2021-03" db="EMBL/GenBank/DDBJ databases">
        <title>Revisited historic fungal species revealed as producer of novel bioactive compounds through whole genome sequencing and comparative genomics.</title>
        <authorList>
            <person name="Vignolle G.A."/>
            <person name="Hochenegger N."/>
            <person name="Mach R.L."/>
            <person name="Mach-Aigner A.R."/>
            <person name="Javad Rahimi M."/>
            <person name="Salim K.A."/>
            <person name="Chan C.M."/>
            <person name="Lim L.B.L."/>
            <person name="Cai F."/>
            <person name="Druzhinina I.S."/>
            <person name="U'Ren J.M."/>
            <person name="Derntl C."/>
        </authorList>
    </citation>
    <scope>NUCLEOTIDE SEQUENCE</scope>
    <source>
        <strain evidence="2">TUCIM 5799</strain>
    </source>
</reference>
<protein>
    <submittedName>
        <fullName evidence="2">Uncharacterized protein</fullName>
    </submittedName>
</protein>
<keyword evidence="3" id="KW-1185">Reference proteome</keyword>
<feature type="signal peptide" evidence="1">
    <location>
        <begin position="1"/>
        <end position="18"/>
    </location>
</feature>
<evidence type="ECO:0000313" key="2">
    <source>
        <dbReference type="EMBL" id="KAI1878906.1"/>
    </source>
</evidence>
<keyword evidence="1" id="KW-0732">Signal</keyword>
<accession>A0A9Q0ASY3</accession>
<sequence length="154" mass="17328">MRFLFYTAIVASCASVEAWRIATYEGMIGCMPQGESRVIVGNINDDRNGECHNFGTRMRNTMCYSYEWGAGDPYPHGPGACIDRPQDKPDYVFLPLGAEFQDNLGTGVQCYFFEDNDCPEGKHFQNIGCPNVWGKPGGKIKSFKCVRWFPSLDE</sequence>
<evidence type="ECO:0000256" key="1">
    <source>
        <dbReference type="SAM" id="SignalP"/>
    </source>
</evidence>
<evidence type="ECO:0000313" key="3">
    <source>
        <dbReference type="Proteomes" id="UP000829685"/>
    </source>
</evidence>
<dbReference type="Proteomes" id="UP000829685">
    <property type="component" value="Unassembled WGS sequence"/>
</dbReference>
<proteinExistence type="predicted"/>
<comment type="caution">
    <text evidence="2">The sequence shown here is derived from an EMBL/GenBank/DDBJ whole genome shotgun (WGS) entry which is preliminary data.</text>
</comment>